<keyword evidence="3" id="KW-0813">Transport</keyword>
<dbReference type="Pfam" id="PF02321">
    <property type="entry name" value="OEP"/>
    <property type="match status" value="2"/>
</dbReference>
<dbReference type="GO" id="GO:0015288">
    <property type="term" value="F:porin activity"/>
    <property type="evidence" value="ECO:0007669"/>
    <property type="project" value="TreeGrafter"/>
</dbReference>
<name>A0A6B2R9U7_9BURK</name>
<dbReference type="PANTHER" id="PTHR30026">
    <property type="entry name" value="OUTER MEMBRANE PROTEIN TOLC"/>
    <property type="match status" value="1"/>
</dbReference>
<protein>
    <submittedName>
        <fullName evidence="8">TolC family outer membrane protein</fullName>
    </submittedName>
</protein>
<reference evidence="8" key="1">
    <citation type="submission" date="2020-02" db="EMBL/GenBank/DDBJ databases">
        <authorList>
            <person name="Chen W.-M."/>
        </authorList>
    </citation>
    <scope>NUCLEOTIDE SEQUENCE</scope>
    <source>
        <strain evidence="8">NBD-18</strain>
    </source>
</reference>
<keyword evidence="7" id="KW-0998">Cell outer membrane</keyword>
<organism evidence="8">
    <name type="scientific">Sheuella amnicola</name>
    <dbReference type="NCBI Taxonomy" id="2707330"/>
    <lineage>
        <taxon>Bacteria</taxon>
        <taxon>Pseudomonadati</taxon>
        <taxon>Pseudomonadota</taxon>
        <taxon>Betaproteobacteria</taxon>
        <taxon>Burkholderiales</taxon>
        <taxon>Alcaligenaceae</taxon>
        <taxon>Sheuella</taxon>
    </lineage>
</organism>
<dbReference type="InterPro" id="IPR051906">
    <property type="entry name" value="TolC-like"/>
</dbReference>
<dbReference type="PANTHER" id="PTHR30026:SF20">
    <property type="entry name" value="OUTER MEMBRANE PROTEIN TOLC"/>
    <property type="match status" value="1"/>
</dbReference>
<evidence type="ECO:0000256" key="1">
    <source>
        <dbReference type="ARBA" id="ARBA00004442"/>
    </source>
</evidence>
<evidence type="ECO:0000256" key="4">
    <source>
        <dbReference type="ARBA" id="ARBA00022452"/>
    </source>
</evidence>
<evidence type="ECO:0000256" key="5">
    <source>
        <dbReference type="ARBA" id="ARBA00022692"/>
    </source>
</evidence>
<dbReference type="InterPro" id="IPR010130">
    <property type="entry name" value="T1SS_OMP_TolC"/>
</dbReference>
<dbReference type="AlphaFoldDB" id="A0A6B2R9U7"/>
<evidence type="ECO:0000256" key="3">
    <source>
        <dbReference type="ARBA" id="ARBA00022448"/>
    </source>
</evidence>
<evidence type="ECO:0000313" key="8">
    <source>
        <dbReference type="EMBL" id="NDY84055.1"/>
    </source>
</evidence>
<comment type="similarity">
    <text evidence="2">Belongs to the outer membrane factor (OMF) (TC 1.B.17) family.</text>
</comment>
<dbReference type="SUPFAM" id="SSF56954">
    <property type="entry name" value="Outer membrane efflux proteins (OEP)"/>
    <property type="match status" value="1"/>
</dbReference>
<keyword evidence="6" id="KW-0472">Membrane</keyword>
<keyword evidence="5" id="KW-0812">Transmembrane</keyword>
<accession>A0A6B2R9U7</accession>
<evidence type="ECO:0000256" key="2">
    <source>
        <dbReference type="ARBA" id="ARBA00007613"/>
    </source>
</evidence>
<comment type="subcellular location">
    <subcellularLocation>
        <location evidence="1">Cell outer membrane</location>
    </subcellularLocation>
</comment>
<sequence>MSAAIDLKQCWQLALTHDPVYAAARANYRAMMEKMPQARSSLLPRVSASAAVGYLDSRANTAFTQVYQNSNTAWALTLSQPIFNWSAWQSYEQSKLVVASAEIQLQISYQDLVLRVGQAYFEVLAAQDALMALQAEQRAIAEQLASAKRRFDMGKATITDTHESQSRYDLASANIIAAQNTVQNTKDVLSRIIGRPVDDLSVLPYSVTLPSPVPNELKKWSEQSQTANLEIIRSHFQTRIAEADVDIAKGGHYPTVSAFASTSSNTLGNMYVQPYYNGRTVDNVVGVMVNVPLYSGGMTSSRVSEKSALHEKSVFDLEAAKRLALQQSQQYFNGVTAGLARIKGLEASEKSSNASLQANRTGYEVGVRINLDVLNAQQQLYTTMRELALARYNTVIMGLRLRANSGILSEDDLITINALLRASGTPGTSLIDTERTLAK</sequence>
<dbReference type="NCBIfam" id="TIGR01844">
    <property type="entry name" value="type_I_sec_TolC"/>
    <property type="match status" value="1"/>
</dbReference>
<dbReference type="EMBL" id="JAAGRN010000009">
    <property type="protein sequence ID" value="NDY84055.1"/>
    <property type="molecule type" value="Genomic_DNA"/>
</dbReference>
<dbReference type="GO" id="GO:1990281">
    <property type="term" value="C:efflux pump complex"/>
    <property type="evidence" value="ECO:0007669"/>
    <property type="project" value="TreeGrafter"/>
</dbReference>
<dbReference type="InterPro" id="IPR003423">
    <property type="entry name" value="OMP_efflux"/>
</dbReference>
<keyword evidence="4" id="KW-1134">Transmembrane beta strand</keyword>
<comment type="caution">
    <text evidence="8">The sequence shown here is derived from an EMBL/GenBank/DDBJ whole genome shotgun (WGS) entry which is preliminary data.</text>
</comment>
<evidence type="ECO:0000256" key="6">
    <source>
        <dbReference type="ARBA" id="ARBA00023136"/>
    </source>
</evidence>
<dbReference type="GO" id="GO:0009279">
    <property type="term" value="C:cell outer membrane"/>
    <property type="evidence" value="ECO:0007669"/>
    <property type="project" value="UniProtKB-SubCell"/>
</dbReference>
<gene>
    <name evidence="8" type="ORF">G3I67_12520</name>
</gene>
<evidence type="ECO:0000256" key="7">
    <source>
        <dbReference type="ARBA" id="ARBA00023237"/>
    </source>
</evidence>
<dbReference type="Gene3D" id="1.20.1600.10">
    <property type="entry name" value="Outer membrane efflux proteins (OEP)"/>
    <property type="match status" value="1"/>
</dbReference>
<dbReference type="GO" id="GO:0015562">
    <property type="term" value="F:efflux transmembrane transporter activity"/>
    <property type="evidence" value="ECO:0007669"/>
    <property type="project" value="InterPro"/>
</dbReference>
<proteinExistence type="inferred from homology"/>